<dbReference type="Proteomes" id="UP000008237">
    <property type="component" value="Unassembled WGS sequence"/>
</dbReference>
<feature type="compositionally biased region" description="Polar residues" evidence="1">
    <location>
        <begin position="463"/>
        <end position="481"/>
    </location>
</feature>
<gene>
    <name evidence="3" type="ORF">EAI_11603</name>
</gene>
<dbReference type="AlphaFoldDB" id="E2BVX0"/>
<feature type="region of interest" description="Disordered" evidence="1">
    <location>
        <begin position="118"/>
        <end position="177"/>
    </location>
</feature>
<dbReference type="STRING" id="610380.E2BVX0"/>
<feature type="compositionally biased region" description="Polar residues" evidence="1">
    <location>
        <begin position="519"/>
        <end position="529"/>
    </location>
</feature>
<feature type="region of interest" description="Disordered" evidence="1">
    <location>
        <begin position="70"/>
        <end position="106"/>
    </location>
</feature>
<reference evidence="3 4" key="1">
    <citation type="journal article" date="2010" name="Science">
        <title>Genomic comparison of the ants Camponotus floridanus and Harpegnathos saltator.</title>
        <authorList>
            <person name="Bonasio R."/>
            <person name="Zhang G."/>
            <person name="Ye C."/>
            <person name="Mutti N.S."/>
            <person name="Fang X."/>
            <person name="Qin N."/>
            <person name="Donahue G."/>
            <person name="Yang P."/>
            <person name="Li Q."/>
            <person name="Li C."/>
            <person name="Zhang P."/>
            <person name="Huang Z."/>
            <person name="Berger S.L."/>
            <person name="Reinberg D."/>
            <person name="Wang J."/>
            <person name="Liebig J."/>
        </authorList>
    </citation>
    <scope>NUCLEOTIDE SEQUENCE [LARGE SCALE GENOMIC DNA]</scope>
    <source>
        <strain evidence="3 4">R22 G/1</strain>
    </source>
</reference>
<feature type="region of interest" description="Disordered" evidence="1">
    <location>
        <begin position="455"/>
        <end position="544"/>
    </location>
</feature>
<proteinExistence type="predicted"/>
<feature type="compositionally biased region" description="Basic and acidic residues" evidence="1">
    <location>
        <begin position="95"/>
        <end position="106"/>
    </location>
</feature>
<dbReference type="OrthoDB" id="7553546at2759"/>
<dbReference type="InParanoid" id="E2BVX0"/>
<organism evidence="4">
    <name type="scientific">Harpegnathos saltator</name>
    <name type="common">Jerdon's jumping ant</name>
    <dbReference type="NCBI Taxonomy" id="610380"/>
    <lineage>
        <taxon>Eukaryota</taxon>
        <taxon>Metazoa</taxon>
        <taxon>Ecdysozoa</taxon>
        <taxon>Arthropoda</taxon>
        <taxon>Hexapoda</taxon>
        <taxon>Insecta</taxon>
        <taxon>Pterygota</taxon>
        <taxon>Neoptera</taxon>
        <taxon>Endopterygota</taxon>
        <taxon>Hymenoptera</taxon>
        <taxon>Apocrita</taxon>
        <taxon>Aculeata</taxon>
        <taxon>Formicoidea</taxon>
        <taxon>Formicidae</taxon>
        <taxon>Ponerinae</taxon>
        <taxon>Ponerini</taxon>
        <taxon>Harpegnathos</taxon>
    </lineage>
</organism>
<feature type="compositionally biased region" description="Acidic residues" evidence="1">
    <location>
        <begin position="118"/>
        <end position="139"/>
    </location>
</feature>
<evidence type="ECO:0000313" key="4">
    <source>
        <dbReference type="Proteomes" id="UP000008237"/>
    </source>
</evidence>
<sequence length="544" mass="59055">MKCFLAILFSCAFYTNSDSASASTYTGAIASANAGTSMLSGANPFIGTFAGTGNFPRTHEGHKEIHSYDNTNFPYDSNANRDIKSVGHHRGTKNGAHDYNKNSDSCSRCKWENNDYWEQDEPEKEGDENDGDECDDGDDGQYRPDKTYYHGSGSRKHTSGSHPPGVHKTGPTGVYGDNVKEEVKENKPDSPFGTINFPTNTGYVGLTNGHRSISKPGSNWNIPFTSTSKPGYSGLNTGTFTTTPSNEPTTNWNRRTTLAGFGSTPKPTWNNVHGDTFSGSFGTTSNPTWNIKFSSAPTTEFPLQKSNWNAGYDNTFAESYGTTLKSGISSNVGTDAIVDESSISQQPGAAWNDKYNNKPIENYRTTLKPEQGWNTGFASTPIAGFLFSQKPVQNWGTDHGNTPIGSFGTVPKSGSSWNTGSSGPTAEFPSSQKPVVLWNIRHDNMPVRSFETAMKSEQDRNTGFDSTLGSSWNPNQKTTFVGKQGPIKVNTTLFNSGLTKNDGFPSDTSQRTSHRGSDTLHSSSSSENQIGPYRQYGVTGAYIN</sequence>
<accession>E2BVX0</accession>
<evidence type="ECO:0000256" key="1">
    <source>
        <dbReference type="SAM" id="MobiDB-lite"/>
    </source>
</evidence>
<feature type="chain" id="PRO_5003157484" evidence="2">
    <location>
        <begin position="20"/>
        <end position="544"/>
    </location>
</feature>
<evidence type="ECO:0000313" key="3">
    <source>
        <dbReference type="EMBL" id="EFN80160.1"/>
    </source>
</evidence>
<keyword evidence="4" id="KW-1185">Reference proteome</keyword>
<evidence type="ECO:0000256" key="2">
    <source>
        <dbReference type="SAM" id="SignalP"/>
    </source>
</evidence>
<dbReference type="EMBL" id="GL451059">
    <property type="protein sequence ID" value="EFN80160.1"/>
    <property type="molecule type" value="Genomic_DNA"/>
</dbReference>
<name>E2BVX0_HARSA</name>
<feature type="signal peptide" evidence="2">
    <location>
        <begin position="1"/>
        <end position="19"/>
    </location>
</feature>
<protein>
    <submittedName>
        <fullName evidence="3">Uncharacterized protein</fullName>
    </submittedName>
</protein>
<keyword evidence="2" id="KW-0732">Signal</keyword>
<feature type="compositionally biased region" description="Polar residues" evidence="1">
    <location>
        <begin position="489"/>
        <end position="499"/>
    </location>
</feature>